<feature type="signal peptide" evidence="1">
    <location>
        <begin position="1"/>
        <end position="20"/>
    </location>
</feature>
<keyword evidence="1" id="KW-0732">Signal</keyword>
<sequence length="231" mass="25906">MRNLIILFFLFHISFFTSSAQDMTPLVMKVKAKLDQVNDYEADGRMKTDVAFIKAPIGKVKIYFKKPNKFRLRKDGGISLLPKGGVSVNMSSIVTTDEFVALAAGEATVAGVKTKVVKMLPVNENSDVVLTTMYIDEVNLLVRKAVTTTKENGTYEIEMTYGKFANFGLPDKVTFSFNTKNYKLPKGLTLEFDDNEKPLTEEQKLKNKKGRVEIVYTNYAINKGIADSVFK</sequence>
<gene>
    <name evidence="2" type="ORF">KACHI17_24440</name>
</gene>
<dbReference type="AlphaFoldDB" id="A0AAT9GM20"/>
<dbReference type="EMBL" id="AP029612">
    <property type="protein sequence ID" value="BFG71563.1"/>
    <property type="molecule type" value="Genomic_DNA"/>
</dbReference>
<evidence type="ECO:0000256" key="1">
    <source>
        <dbReference type="SAM" id="SignalP"/>
    </source>
</evidence>
<proteinExistence type="predicted"/>
<organism evidence="2">
    <name type="scientific">Sediminibacterium sp. KACHI17</name>
    <dbReference type="NCBI Taxonomy" id="1751071"/>
    <lineage>
        <taxon>Bacteria</taxon>
        <taxon>Pseudomonadati</taxon>
        <taxon>Bacteroidota</taxon>
        <taxon>Chitinophagia</taxon>
        <taxon>Chitinophagales</taxon>
        <taxon>Chitinophagaceae</taxon>
        <taxon>Sediminibacterium</taxon>
    </lineage>
</organism>
<protein>
    <recommendedName>
        <fullName evidence="3">Outer membrane lipoprotein carrier protein LolA</fullName>
    </recommendedName>
</protein>
<feature type="chain" id="PRO_5043815205" description="Outer membrane lipoprotein carrier protein LolA" evidence="1">
    <location>
        <begin position="21"/>
        <end position="231"/>
    </location>
</feature>
<accession>A0AAT9GM20</accession>
<name>A0AAT9GM20_9BACT</name>
<reference evidence="2" key="1">
    <citation type="submission" date="2024-02" db="EMBL/GenBank/DDBJ databases">
        <title>Sediminibacterium planktonica sp. nov. and Sediminibacterium longus sp. nov., isolated from surface lake and river water.</title>
        <authorList>
            <person name="Watanabe K."/>
            <person name="Takemine S."/>
            <person name="Ishii Y."/>
            <person name="Ogata Y."/>
            <person name="Shindo C."/>
            <person name="Suda W."/>
        </authorList>
    </citation>
    <scope>NUCLEOTIDE SEQUENCE</scope>
    <source>
        <strain evidence="2">KACHI17</strain>
    </source>
</reference>
<dbReference type="RefSeq" id="WP_353549189.1">
    <property type="nucleotide sequence ID" value="NZ_AP029612.1"/>
</dbReference>
<evidence type="ECO:0008006" key="3">
    <source>
        <dbReference type="Google" id="ProtNLM"/>
    </source>
</evidence>
<dbReference type="Gene3D" id="2.50.20.10">
    <property type="entry name" value="Lipoprotein localisation LolA/LolB/LppX"/>
    <property type="match status" value="1"/>
</dbReference>
<evidence type="ECO:0000313" key="2">
    <source>
        <dbReference type="EMBL" id="BFG71563.1"/>
    </source>
</evidence>